<dbReference type="PANTHER" id="PTHR42891">
    <property type="entry name" value="D-GLYCERO-BETA-D-MANNO-HEPTOSE-1,7-BISPHOSPHATE 7-PHOSPHATASE"/>
    <property type="match status" value="1"/>
</dbReference>
<dbReference type="GO" id="GO:0016791">
    <property type="term" value="F:phosphatase activity"/>
    <property type="evidence" value="ECO:0007669"/>
    <property type="project" value="InterPro"/>
</dbReference>
<protein>
    <submittedName>
        <fullName evidence="1">HisB Histidinol phosphatase and related phosphatases</fullName>
    </submittedName>
</protein>
<proteinExistence type="predicted"/>
<dbReference type="Gene3D" id="3.40.50.1000">
    <property type="entry name" value="HAD superfamily/HAD-like"/>
    <property type="match status" value="1"/>
</dbReference>
<dbReference type="InterPro" id="IPR023214">
    <property type="entry name" value="HAD_sf"/>
</dbReference>
<dbReference type="InterPro" id="IPR036412">
    <property type="entry name" value="HAD-like_sf"/>
</dbReference>
<gene>
    <name evidence="1" type="ORF">UFOVP132_148</name>
</gene>
<dbReference type="EMBL" id="LR796247">
    <property type="protein sequence ID" value="CAB4131562.1"/>
    <property type="molecule type" value="Genomic_DNA"/>
</dbReference>
<dbReference type="InterPro" id="IPR006549">
    <property type="entry name" value="HAD-SF_hydro_IIIA"/>
</dbReference>
<dbReference type="GO" id="GO:0005975">
    <property type="term" value="P:carbohydrate metabolic process"/>
    <property type="evidence" value="ECO:0007669"/>
    <property type="project" value="InterPro"/>
</dbReference>
<accession>A0A6J5LDG0</accession>
<name>A0A6J5LDG0_9CAUD</name>
<reference evidence="1" key="1">
    <citation type="submission" date="2020-04" db="EMBL/GenBank/DDBJ databases">
        <authorList>
            <person name="Chiriac C."/>
            <person name="Salcher M."/>
            <person name="Ghai R."/>
            <person name="Kavagutti S V."/>
        </authorList>
    </citation>
    <scope>NUCLEOTIDE SEQUENCE</scope>
</reference>
<dbReference type="PANTHER" id="PTHR42891:SF1">
    <property type="entry name" value="D-GLYCERO-BETA-D-MANNO-HEPTOSE-1,7-BISPHOSPHATE 7-PHOSPHATASE"/>
    <property type="match status" value="1"/>
</dbReference>
<dbReference type="NCBIfam" id="TIGR01662">
    <property type="entry name" value="HAD-SF-IIIA"/>
    <property type="match status" value="1"/>
</dbReference>
<dbReference type="InterPro" id="IPR004446">
    <property type="entry name" value="Heptose_bisP_phosphatase"/>
</dbReference>
<dbReference type="Pfam" id="PF13242">
    <property type="entry name" value="Hydrolase_like"/>
    <property type="match status" value="1"/>
</dbReference>
<evidence type="ECO:0000313" key="1">
    <source>
        <dbReference type="EMBL" id="CAB4131562.1"/>
    </source>
</evidence>
<sequence>MALSSLTSKAANQRNEVVKKAIFFDRDGVLNHLVDHDGEMTAPWHIDEFRFIEGAGDAIELANDMGYLSLVVTNQPDVYDGKLSIHHLKMMMKMCIQWLNATDALVAFERGSAWYKPNNGMLETFIRGYKIDRGQSYIIGDRWKDIVAGHKSRLTTIYVGPEPYSSPEKYQHIYPDHIASNVLQACFLIAEMNPDD</sequence>
<dbReference type="SUPFAM" id="SSF56784">
    <property type="entry name" value="HAD-like"/>
    <property type="match status" value="1"/>
</dbReference>
<organism evidence="1">
    <name type="scientific">uncultured Caudovirales phage</name>
    <dbReference type="NCBI Taxonomy" id="2100421"/>
    <lineage>
        <taxon>Viruses</taxon>
        <taxon>Duplodnaviria</taxon>
        <taxon>Heunggongvirae</taxon>
        <taxon>Uroviricota</taxon>
        <taxon>Caudoviricetes</taxon>
        <taxon>Peduoviridae</taxon>
        <taxon>Maltschvirus</taxon>
        <taxon>Maltschvirus maltsch</taxon>
    </lineage>
</organism>